<dbReference type="EMBL" id="LT670844">
    <property type="protein sequence ID" value="SHL23432.1"/>
    <property type="molecule type" value="Genomic_DNA"/>
</dbReference>
<evidence type="ECO:0000313" key="2">
    <source>
        <dbReference type="Proteomes" id="UP000189935"/>
    </source>
</evidence>
<evidence type="ECO:0000313" key="1">
    <source>
        <dbReference type="EMBL" id="SHL23432.1"/>
    </source>
</evidence>
<gene>
    <name evidence="1" type="ORF">SAMN05444159_5386</name>
</gene>
<name>A0A1M6YZA8_9BRAD</name>
<proteinExistence type="predicted"/>
<dbReference type="Proteomes" id="UP000189935">
    <property type="component" value="Chromosome I"/>
</dbReference>
<protein>
    <submittedName>
        <fullName evidence="1">Uncharacterized protein</fullName>
    </submittedName>
</protein>
<reference evidence="1 2" key="1">
    <citation type="submission" date="2016-11" db="EMBL/GenBank/DDBJ databases">
        <authorList>
            <person name="Jaros S."/>
            <person name="Januszkiewicz K."/>
            <person name="Wedrychowicz H."/>
        </authorList>
    </citation>
    <scope>NUCLEOTIDE SEQUENCE [LARGE SCALE GENOMIC DNA]</scope>
    <source>
        <strain evidence="1 2">GAS499</strain>
    </source>
</reference>
<accession>A0A1M6YZA8</accession>
<sequence length="53" mass="5223">MKSPVALVTVGLTVAILLAASLLIATGTRGQDEFAPLAGAPADTTPFTSPAAK</sequence>
<organism evidence="1 2">
    <name type="scientific">Bradyrhizobium lablabi</name>
    <dbReference type="NCBI Taxonomy" id="722472"/>
    <lineage>
        <taxon>Bacteria</taxon>
        <taxon>Pseudomonadati</taxon>
        <taxon>Pseudomonadota</taxon>
        <taxon>Alphaproteobacteria</taxon>
        <taxon>Hyphomicrobiales</taxon>
        <taxon>Nitrobacteraceae</taxon>
        <taxon>Bradyrhizobium</taxon>
    </lineage>
</organism>
<dbReference type="AlphaFoldDB" id="A0A1M6YZA8"/>
<dbReference type="RefSeq" id="WP_154071471.1">
    <property type="nucleotide sequence ID" value="NZ_LT670844.1"/>
</dbReference>